<evidence type="ECO:0000313" key="2">
    <source>
        <dbReference type="Proteomes" id="UP000694865"/>
    </source>
</evidence>
<gene>
    <name evidence="3" type="primary">LOC102807859</name>
</gene>
<sequence>MARVDHFLDFLCSLSEEIGRDDIITMVGLTAALEEPIGKNAREQLENKKAYALFQKLCETGHLTKNNSKTLTYLLTKANLLALVTQVEVRFRMGFDVEVTPEQLKAKVDLEEKNKKNKKEQPDIVKNH</sequence>
<proteinExistence type="predicted"/>
<feature type="region of interest" description="Disordered" evidence="1">
    <location>
        <begin position="108"/>
        <end position="128"/>
    </location>
</feature>
<dbReference type="GeneID" id="102807859"/>
<reference evidence="3" key="1">
    <citation type="submission" date="2025-08" db="UniProtKB">
        <authorList>
            <consortium name="RefSeq"/>
        </authorList>
    </citation>
    <scope>IDENTIFICATION</scope>
    <source>
        <tissue evidence="3">Testes</tissue>
    </source>
</reference>
<evidence type="ECO:0000256" key="1">
    <source>
        <dbReference type="SAM" id="MobiDB-lite"/>
    </source>
</evidence>
<dbReference type="SUPFAM" id="SSF47986">
    <property type="entry name" value="DEATH domain"/>
    <property type="match status" value="1"/>
</dbReference>
<name>A0ABM0MUU9_SACKO</name>
<dbReference type="Gene3D" id="1.10.533.10">
    <property type="entry name" value="Death Domain, Fas"/>
    <property type="match status" value="1"/>
</dbReference>
<keyword evidence="2" id="KW-1185">Reference proteome</keyword>
<organism evidence="2 3">
    <name type="scientific">Saccoglossus kowalevskii</name>
    <name type="common">Acorn worm</name>
    <dbReference type="NCBI Taxonomy" id="10224"/>
    <lineage>
        <taxon>Eukaryota</taxon>
        <taxon>Metazoa</taxon>
        <taxon>Hemichordata</taxon>
        <taxon>Enteropneusta</taxon>
        <taxon>Harrimaniidae</taxon>
        <taxon>Saccoglossus</taxon>
    </lineage>
</organism>
<protein>
    <submittedName>
        <fullName evidence="3">Uncharacterized protein LOC102807859</fullName>
    </submittedName>
</protein>
<dbReference type="RefSeq" id="XP_006823790.1">
    <property type="nucleotide sequence ID" value="XM_006823727.1"/>
</dbReference>
<dbReference type="Proteomes" id="UP000694865">
    <property type="component" value="Unplaced"/>
</dbReference>
<evidence type="ECO:0000313" key="3">
    <source>
        <dbReference type="RefSeq" id="XP_006823790.1"/>
    </source>
</evidence>
<accession>A0ABM0MUU9</accession>
<dbReference type="InterPro" id="IPR011029">
    <property type="entry name" value="DEATH-like_dom_sf"/>
</dbReference>